<dbReference type="InterPro" id="IPR050536">
    <property type="entry name" value="DtxR_MntR_Metal-Reg"/>
</dbReference>
<dbReference type="InterPro" id="IPR036390">
    <property type="entry name" value="WH_DNA-bd_sf"/>
</dbReference>
<dbReference type="InterPro" id="IPR001367">
    <property type="entry name" value="Fe_dep_repressor"/>
</dbReference>
<dbReference type="SMART" id="SM00529">
    <property type="entry name" value="HTH_DTXR"/>
    <property type="match status" value="1"/>
</dbReference>
<evidence type="ECO:0000256" key="1">
    <source>
        <dbReference type="ARBA" id="ARBA00004496"/>
    </source>
</evidence>
<keyword evidence="16" id="KW-1185">Reference proteome</keyword>
<dbReference type="InterPro" id="IPR022687">
    <property type="entry name" value="HTH_DTXR"/>
</dbReference>
<evidence type="ECO:0000256" key="12">
    <source>
        <dbReference type="ARBA" id="ARBA00025185"/>
    </source>
</evidence>
<evidence type="ECO:0000313" key="15">
    <source>
        <dbReference type="EMBL" id="MFD1951558.1"/>
    </source>
</evidence>
<dbReference type="SUPFAM" id="SSF47979">
    <property type="entry name" value="Iron-dependent repressor protein, dimerization domain"/>
    <property type="match status" value="1"/>
</dbReference>
<gene>
    <name evidence="15" type="primary">mntR</name>
    <name evidence="15" type="ORF">ACFSGX_12360</name>
</gene>
<comment type="caution">
    <text evidence="15">The sequence shown here is derived from an EMBL/GenBank/DDBJ whole genome shotgun (WGS) entry which is preliminary data.</text>
</comment>
<dbReference type="PANTHER" id="PTHR33238:SF11">
    <property type="entry name" value="TRANSCRIPTIONAL REGULATOR MNTR"/>
    <property type="match status" value="1"/>
</dbReference>
<dbReference type="Pfam" id="PF01325">
    <property type="entry name" value="Fe_dep_repress"/>
    <property type="match status" value="1"/>
</dbReference>
<dbReference type="NCBIfam" id="NF008273">
    <property type="entry name" value="PRK11050.1"/>
    <property type="match status" value="1"/>
</dbReference>
<sequence length="143" mass="15943">MVNDAQRRAAAFQATREAHATEMIEDYAELIGDLTVQYGEARLIDLAAHMGVTQPTAAKIVQRLKTQGLVENRPYRALFLTEEGRALGARSRARHRVVSNFLLALGVDQDTVALDSEGMEHHVSDETLEAMRRFIAIRNEPVT</sequence>
<keyword evidence="10" id="KW-0804">Transcription</keyword>
<evidence type="ECO:0000256" key="3">
    <source>
        <dbReference type="ARBA" id="ARBA00011738"/>
    </source>
</evidence>
<keyword evidence="9" id="KW-0010">Activator</keyword>
<dbReference type="PANTHER" id="PTHR33238">
    <property type="entry name" value="IRON (METAL) DEPENDENT REPRESSOR, DTXR FAMILY"/>
    <property type="match status" value="1"/>
</dbReference>
<dbReference type="Gene3D" id="1.10.10.10">
    <property type="entry name" value="Winged helix-like DNA-binding domain superfamily/Winged helix DNA-binding domain"/>
    <property type="match status" value="1"/>
</dbReference>
<evidence type="ECO:0000259" key="14">
    <source>
        <dbReference type="PROSITE" id="PS50944"/>
    </source>
</evidence>
<dbReference type="SUPFAM" id="SSF46785">
    <property type="entry name" value="Winged helix' DNA-binding domain"/>
    <property type="match status" value="1"/>
</dbReference>
<evidence type="ECO:0000256" key="11">
    <source>
        <dbReference type="ARBA" id="ARBA00023211"/>
    </source>
</evidence>
<keyword evidence="11" id="KW-0464">Manganese</keyword>
<accession>A0ABW4TZU7</accession>
<dbReference type="RefSeq" id="WP_380930318.1">
    <property type="nucleotide sequence ID" value="NZ_JBHUGS010000003.1"/>
</dbReference>
<evidence type="ECO:0000256" key="13">
    <source>
        <dbReference type="ARBA" id="ARBA00032593"/>
    </source>
</evidence>
<proteinExistence type="inferred from homology"/>
<dbReference type="EMBL" id="JBHUGS010000003">
    <property type="protein sequence ID" value="MFD1951558.1"/>
    <property type="molecule type" value="Genomic_DNA"/>
</dbReference>
<reference evidence="16" key="1">
    <citation type="journal article" date="2019" name="Int. J. Syst. Evol. Microbiol.">
        <title>The Global Catalogue of Microorganisms (GCM) 10K type strain sequencing project: providing services to taxonomists for standard genome sequencing and annotation.</title>
        <authorList>
            <consortium name="The Broad Institute Genomics Platform"/>
            <consortium name="The Broad Institute Genome Sequencing Center for Infectious Disease"/>
            <person name="Wu L."/>
            <person name="Ma J."/>
        </authorList>
    </citation>
    <scope>NUCLEOTIDE SEQUENCE [LARGE SCALE GENOMIC DNA]</scope>
    <source>
        <strain evidence="16">CGMCC 1.12702</strain>
    </source>
</reference>
<organism evidence="15 16">
    <name type="scientific">Sphingomonas arantia</name>
    <dbReference type="NCBI Taxonomy" id="1460676"/>
    <lineage>
        <taxon>Bacteria</taxon>
        <taxon>Pseudomonadati</taxon>
        <taxon>Pseudomonadota</taxon>
        <taxon>Alphaproteobacteria</taxon>
        <taxon>Sphingomonadales</taxon>
        <taxon>Sphingomonadaceae</taxon>
        <taxon>Sphingomonas</taxon>
    </lineage>
</organism>
<evidence type="ECO:0000256" key="8">
    <source>
        <dbReference type="ARBA" id="ARBA00023125"/>
    </source>
</evidence>
<evidence type="ECO:0000256" key="9">
    <source>
        <dbReference type="ARBA" id="ARBA00023159"/>
    </source>
</evidence>
<evidence type="ECO:0000256" key="5">
    <source>
        <dbReference type="ARBA" id="ARBA00022490"/>
    </source>
</evidence>
<comment type="subcellular location">
    <subcellularLocation>
        <location evidence="1">Cytoplasm</location>
    </subcellularLocation>
</comment>
<dbReference type="InterPro" id="IPR022689">
    <property type="entry name" value="Iron_dep_repressor"/>
</dbReference>
<evidence type="ECO:0000256" key="2">
    <source>
        <dbReference type="ARBA" id="ARBA00007871"/>
    </source>
</evidence>
<dbReference type="InterPro" id="IPR036388">
    <property type="entry name" value="WH-like_DNA-bd_sf"/>
</dbReference>
<protein>
    <recommendedName>
        <fullName evidence="4">Transcriptional regulator MntR</fullName>
    </recommendedName>
    <alternativeName>
        <fullName evidence="13">Manganese transport regulator</fullName>
    </alternativeName>
</protein>
<dbReference type="Pfam" id="PF02742">
    <property type="entry name" value="Fe_dep_repr_C"/>
    <property type="match status" value="1"/>
</dbReference>
<keyword evidence="5" id="KW-0963">Cytoplasm</keyword>
<dbReference type="InterPro" id="IPR036421">
    <property type="entry name" value="Fe_dep_repressor_sf"/>
</dbReference>
<comment type="function">
    <text evidence="12">In the presence of manganese, represses expression of mntH and mntS. Up-regulates expression of mntP.</text>
</comment>
<evidence type="ECO:0000256" key="4">
    <source>
        <dbReference type="ARBA" id="ARBA00022386"/>
    </source>
</evidence>
<evidence type="ECO:0000256" key="6">
    <source>
        <dbReference type="ARBA" id="ARBA00022491"/>
    </source>
</evidence>
<evidence type="ECO:0000313" key="16">
    <source>
        <dbReference type="Proteomes" id="UP001597400"/>
    </source>
</evidence>
<evidence type="ECO:0000256" key="10">
    <source>
        <dbReference type="ARBA" id="ARBA00023163"/>
    </source>
</evidence>
<comment type="subunit">
    <text evidence="3">Homodimer.</text>
</comment>
<feature type="domain" description="HTH dtxR-type" evidence="14">
    <location>
        <begin position="20"/>
        <end position="81"/>
    </location>
</feature>
<dbReference type="Proteomes" id="UP001597400">
    <property type="component" value="Unassembled WGS sequence"/>
</dbReference>
<keyword evidence="8" id="KW-0238">DNA-binding</keyword>
<dbReference type="PROSITE" id="PS50944">
    <property type="entry name" value="HTH_DTXR"/>
    <property type="match status" value="1"/>
</dbReference>
<comment type="similarity">
    <text evidence="2">Belongs to the DtxR/MntR family.</text>
</comment>
<keyword evidence="7" id="KW-0805">Transcription regulation</keyword>
<keyword evidence="6" id="KW-0678">Repressor</keyword>
<name>A0ABW4TZU7_9SPHN</name>
<evidence type="ECO:0000256" key="7">
    <source>
        <dbReference type="ARBA" id="ARBA00023015"/>
    </source>
</evidence>
<dbReference type="Gene3D" id="1.10.60.10">
    <property type="entry name" value="Iron dependent repressor, metal binding and dimerisation domain"/>
    <property type="match status" value="1"/>
</dbReference>